<keyword evidence="6" id="KW-0067">ATP-binding</keyword>
<dbReference type="OrthoDB" id="9794577at2"/>
<dbReference type="AlphaFoldDB" id="A0A7G6E4U9"/>
<keyword evidence="5 10" id="KW-0418">Kinase</keyword>
<dbReference type="SUPFAM" id="SSF52540">
    <property type="entry name" value="P-loop containing nucleoside triphosphate hydrolases"/>
    <property type="match status" value="1"/>
</dbReference>
<evidence type="ECO:0000256" key="7">
    <source>
        <dbReference type="ARBA" id="ARBA00023137"/>
    </source>
</evidence>
<evidence type="ECO:0000256" key="8">
    <source>
        <dbReference type="ARBA" id="ARBA00051245"/>
    </source>
</evidence>
<dbReference type="InterPro" id="IPR025669">
    <property type="entry name" value="AAA_dom"/>
</dbReference>
<dbReference type="PANTHER" id="PTHR32309">
    <property type="entry name" value="TYROSINE-PROTEIN KINASE"/>
    <property type="match status" value="1"/>
</dbReference>
<evidence type="ECO:0000313" key="10">
    <source>
        <dbReference type="EMBL" id="QNB47103.1"/>
    </source>
</evidence>
<comment type="catalytic activity">
    <reaction evidence="8">
        <text>L-tyrosyl-[protein] + ATP = O-phospho-L-tyrosyl-[protein] + ADP + H(+)</text>
        <dbReference type="Rhea" id="RHEA:10596"/>
        <dbReference type="Rhea" id="RHEA-COMP:10136"/>
        <dbReference type="Rhea" id="RHEA-COMP:20101"/>
        <dbReference type="ChEBI" id="CHEBI:15378"/>
        <dbReference type="ChEBI" id="CHEBI:30616"/>
        <dbReference type="ChEBI" id="CHEBI:46858"/>
        <dbReference type="ChEBI" id="CHEBI:61978"/>
        <dbReference type="ChEBI" id="CHEBI:456216"/>
        <dbReference type="EC" id="2.7.10.2"/>
    </reaction>
</comment>
<dbReference type="GO" id="GO:0005886">
    <property type="term" value="C:plasma membrane"/>
    <property type="evidence" value="ECO:0007669"/>
    <property type="project" value="TreeGrafter"/>
</dbReference>
<keyword evidence="4" id="KW-0547">Nucleotide-binding</keyword>
<dbReference type="InterPro" id="IPR027417">
    <property type="entry name" value="P-loop_NTPase"/>
</dbReference>
<evidence type="ECO:0000256" key="6">
    <source>
        <dbReference type="ARBA" id="ARBA00022840"/>
    </source>
</evidence>
<dbReference type="GO" id="GO:0005524">
    <property type="term" value="F:ATP binding"/>
    <property type="evidence" value="ECO:0007669"/>
    <property type="project" value="UniProtKB-KW"/>
</dbReference>
<sequence>MQREALLPQNNALIAHHYPKSPEAEAFKVLRTNLQFLGMNKEIRSIAFTSSGPDEGKSTVLANLAVTLAQTGKKILVIDADLRLPVQHKIFTRHNAVGLTNVLAENADLDECIRETKSEGVYLLSSGPIPPNPAELLASERMTCLIKKLTERFDYVLVDTPPVLAVTDAVLLSVKVDGIILVAVSGRTRIDRAKEAKEHLVRAKARILGVVLNSVERSREDHYYYYYYGEGK</sequence>
<dbReference type="InterPro" id="IPR005702">
    <property type="entry name" value="Wzc-like_C"/>
</dbReference>
<gene>
    <name evidence="10" type="ORF">BR63_12770</name>
</gene>
<dbReference type="EC" id="2.7.10.2" evidence="2"/>
<name>A0A7G6E4U9_THEFR</name>
<evidence type="ECO:0000313" key="11">
    <source>
        <dbReference type="Proteomes" id="UP000515847"/>
    </source>
</evidence>
<dbReference type="GO" id="GO:0042802">
    <property type="term" value="F:identical protein binding"/>
    <property type="evidence" value="ECO:0007669"/>
    <property type="project" value="UniProtKB-ARBA"/>
</dbReference>
<evidence type="ECO:0000256" key="2">
    <source>
        <dbReference type="ARBA" id="ARBA00011903"/>
    </source>
</evidence>
<keyword evidence="7" id="KW-0829">Tyrosine-protein kinase</keyword>
<evidence type="ECO:0000256" key="3">
    <source>
        <dbReference type="ARBA" id="ARBA00022679"/>
    </source>
</evidence>
<dbReference type="FunFam" id="3.40.50.300:FF:000527">
    <property type="entry name" value="Tyrosine-protein kinase etk"/>
    <property type="match status" value="1"/>
</dbReference>
<proteinExistence type="inferred from homology"/>
<organism evidence="10 11">
    <name type="scientific">Thermanaerosceptrum fracticalcis</name>
    <dbReference type="NCBI Taxonomy" id="1712410"/>
    <lineage>
        <taxon>Bacteria</taxon>
        <taxon>Bacillati</taxon>
        <taxon>Bacillota</taxon>
        <taxon>Clostridia</taxon>
        <taxon>Eubacteriales</taxon>
        <taxon>Peptococcaceae</taxon>
        <taxon>Thermanaerosceptrum</taxon>
    </lineage>
</organism>
<accession>A0A7G6E4U9</accession>
<dbReference type="Pfam" id="PF13614">
    <property type="entry name" value="AAA_31"/>
    <property type="match status" value="1"/>
</dbReference>
<dbReference type="KEGG" id="tfr:BR63_12770"/>
<dbReference type="GO" id="GO:0004715">
    <property type="term" value="F:non-membrane spanning protein tyrosine kinase activity"/>
    <property type="evidence" value="ECO:0007669"/>
    <property type="project" value="UniProtKB-EC"/>
</dbReference>
<evidence type="ECO:0000259" key="9">
    <source>
        <dbReference type="Pfam" id="PF13614"/>
    </source>
</evidence>
<dbReference type="NCBIfam" id="TIGR01007">
    <property type="entry name" value="eps_fam"/>
    <property type="match status" value="1"/>
</dbReference>
<dbReference type="Proteomes" id="UP000515847">
    <property type="component" value="Chromosome"/>
</dbReference>
<dbReference type="PANTHER" id="PTHR32309:SF13">
    <property type="entry name" value="FERRIC ENTEROBACTIN TRANSPORT PROTEIN FEPE"/>
    <property type="match status" value="1"/>
</dbReference>
<feature type="domain" description="AAA" evidence="9">
    <location>
        <begin position="55"/>
        <end position="174"/>
    </location>
</feature>
<evidence type="ECO:0000256" key="5">
    <source>
        <dbReference type="ARBA" id="ARBA00022777"/>
    </source>
</evidence>
<dbReference type="RefSeq" id="WP_051966341.1">
    <property type="nucleotide sequence ID" value="NZ_CP045798.1"/>
</dbReference>
<keyword evidence="11" id="KW-1185">Reference proteome</keyword>
<keyword evidence="3 10" id="KW-0808">Transferase</keyword>
<evidence type="ECO:0000256" key="1">
    <source>
        <dbReference type="ARBA" id="ARBA00007316"/>
    </source>
</evidence>
<evidence type="ECO:0000256" key="4">
    <source>
        <dbReference type="ARBA" id="ARBA00022741"/>
    </source>
</evidence>
<protein>
    <recommendedName>
        <fullName evidence="2">non-specific protein-tyrosine kinase</fullName>
        <ecNumber evidence="2">2.7.10.2</ecNumber>
    </recommendedName>
</protein>
<dbReference type="EMBL" id="CP045798">
    <property type="protein sequence ID" value="QNB47103.1"/>
    <property type="molecule type" value="Genomic_DNA"/>
</dbReference>
<dbReference type="Gene3D" id="3.40.50.300">
    <property type="entry name" value="P-loop containing nucleotide triphosphate hydrolases"/>
    <property type="match status" value="1"/>
</dbReference>
<dbReference type="InterPro" id="IPR050445">
    <property type="entry name" value="Bact_polysacc_biosynth/exp"/>
</dbReference>
<comment type="similarity">
    <text evidence="1">Belongs to the CpsD/CapB family.</text>
</comment>
<dbReference type="CDD" id="cd05387">
    <property type="entry name" value="BY-kinase"/>
    <property type="match status" value="1"/>
</dbReference>
<reference evidence="10 11" key="1">
    <citation type="journal article" date="2019" name="Front. Microbiol.">
        <title>Thermoanaerosceptrum fracticalcis gen. nov. sp. nov., a Novel Fumarate-Fermenting Microorganism From a Deep Fractured Carbonate Aquifer of the US Great Basin.</title>
        <authorList>
            <person name="Hamilton-Brehm S.D."/>
            <person name="Stewart L.E."/>
            <person name="Zavarin M."/>
            <person name="Caldwell M."/>
            <person name="Lawson P.A."/>
            <person name="Onstott T.C."/>
            <person name="Grzymski J."/>
            <person name="Neveux I."/>
            <person name="Lollar B.S."/>
            <person name="Russell C.E."/>
            <person name="Moser D.P."/>
        </authorList>
    </citation>
    <scope>NUCLEOTIDE SEQUENCE [LARGE SCALE GENOMIC DNA]</scope>
    <source>
        <strain evidence="10 11">DRI-13</strain>
    </source>
</reference>